<dbReference type="CDD" id="cd00067">
    <property type="entry name" value="GAL4"/>
    <property type="match status" value="1"/>
</dbReference>
<dbReference type="PANTHER" id="PTHR37534">
    <property type="entry name" value="TRANSCRIPTIONAL ACTIVATOR PROTEIN UGA3"/>
    <property type="match status" value="1"/>
</dbReference>
<dbReference type="GO" id="GO:0005634">
    <property type="term" value="C:nucleus"/>
    <property type="evidence" value="ECO:0007669"/>
    <property type="project" value="UniProtKB-SubCell"/>
</dbReference>
<feature type="compositionally biased region" description="Polar residues" evidence="3">
    <location>
        <begin position="11"/>
        <end position="22"/>
    </location>
</feature>
<name>A0A2S7Y103_BEABA</name>
<dbReference type="InterPro" id="IPR021858">
    <property type="entry name" value="Fun_TF"/>
</dbReference>
<dbReference type="GO" id="GO:0000981">
    <property type="term" value="F:DNA-binding transcription factor activity, RNA polymerase II-specific"/>
    <property type="evidence" value="ECO:0007669"/>
    <property type="project" value="InterPro"/>
</dbReference>
<feature type="domain" description="Zn(2)-C6 fungal-type" evidence="4">
    <location>
        <begin position="27"/>
        <end position="57"/>
    </location>
</feature>
<keyword evidence="2" id="KW-0539">Nucleus</keyword>
<comment type="caution">
    <text evidence="5">The sequence shown here is derived from an EMBL/GenBank/DDBJ whole genome shotgun (WGS) entry which is preliminary data.</text>
</comment>
<evidence type="ECO:0000256" key="2">
    <source>
        <dbReference type="ARBA" id="ARBA00023242"/>
    </source>
</evidence>
<dbReference type="Pfam" id="PF11951">
    <property type="entry name" value="Fungal_trans_2"/>
    <property type="match status" value="1"/>
</dbReference>
<dbReference type="GO" id="GO:0008270">
    <property type="term" value="F:zinc ion binding"/>
    <property type="evidence" value="ECO:0007669"/>
    <property type="project" value="InterPro"/>
</dbReference>
<evidence type="ECO:0000313" key="5">
    <source>
        <dbReference type="EMBL" id="PQK09542.1"/>
    </source>
</evidence>
<dbReference type="PANTHER" id="PTHR37534:SF49">
    <property type="entry name" value="LYSINE BIOSYNTHESIS REGULATORY PROTEIN LYS14"/>
    <property type="match status" value="1"/>
</dbReference>
<dbReference type="PROSITE" id="PS00463">
    <property type="entry name" value="ZN2_CY6_FUNGAL_1"/>
    <property type="match status" value="1"/>
</dbReference>
<dbReference type="InterPro" id="IPR036864">
    <property type="entry name" value="Zn2-C6_fun-type_DNA-bd_sf"/>
</dbReference>
<dbReference type="GO" id="GO:0045944">
    <property type="term" value="P:positive regulation of transcription by RNA polymerase II"/>
    <property type="evidence" value="ECO:0007669"/>
    <property type="project" value="TreeGrafter"/>
</dbReference>
<dbReference type="AlphaFoldDB" id="A0A2S7Y103"/>
<protein>
    <recommendedName>
        <fullName evidence="4">Zn(2)-C6 fungal-type domain-containing protein</fullName>
    </recommendedName>
</protein>
<dbReference type="Pfam" id="PF00172">
    <property type="entry name" value="Zn_clus"/>
    <property type="match status" value="1"/>
</dbReference>
<sequence>MSKFHTPAPTMPSSGSGQRMFSRSRTGCRTCRLKKVKCDEARPQCQRCRRLRRFCDYSNQTELVAQDSMQANHRRGELILQLPAFSSSACSISLTAVDHEAIRYFRTTFARRNHTKNPDYSVYSVIFTIAQSEPLVMHTVLALACRAIQPRDEATSIISRRQNWHHLFHYSSALGRLKEELEKSPGSNESFHFDACFTALYVMLVYEQHFGDDDGFAGLAHHLQGAAMVLRHCGHHIRRDLDAETLATPPLDICQRGGSSERRLSLYSARILIWMSLCDATAATYGIGGSFNAALNEILGSDDPEGIERLHTFSNSLFRVVWGEAYPQAELTDDIENRSVFELTVCCSRARYSLATLARAVNAGDVEASQACTRATKSLIQYLAARYRELLEVASGLLPCTDHSHRLVANLRGIVPHYHAAVIVFSRLADKVPDSRVSVDIKPHVDSIMSLARQAYRHQGSDAMVRIAWPLLVVSLETTHLPTRNWIIARFQSMATLGKNMERATDFLRNSVGPSKATGGVTACWADPARWFRSTDGTPFII</sequence>
<gene>
    <name evidence="5" type="ORF">BB8028_0001g16120</name>
</gene>
<feature type="region of interest" description="Disordered" evidence="3">
    <location>
        <begin position="1"/>
        <end position="22"/>
    </location>
</feature>
<dbReference type="Proteomes" id="UP000237441">
    <property type="component" value="Unassembled WGS sequence"/>
</dbReference>
<dbReference type="GO" id="GO:0000976">
    <property type="term" value="F:transcription cis-regulatory region binding"/>
    <property type="evidence" value="ECO:0007669"/>
    <property type="project" value="TreeGrafter"/>
</dbReference>
<dbReference type="InterPro" id="IPR001138">
    <property type="entry name" value="Zn2Cys6_DnaBD"/>
</dbReference>
<evidence type="ECO:0000256" key="1">
    <source>
        <dbReference type="ARBA" id="ARBA00004123"/>
    </source>
</evidence>
<accession>A0A2S7Y103</accession>
<proteinExistence type="predicted"/>
<dbReference type="SUPFAM" id="SSF57701">
    <property type="entry name" value="Zn2/Cys6 DNA-binding domain"/>
    <property type="match status" value="1"/>
</dbReference>
<evidence type="ECO:0000256" key="3">
    <source>
        <dbReference type="SAM" id="MobiDB-lite"/>
    </source>
</evidence>
<reference evidence="5 6" key="1">
    <citation type="submission" date="2016-07" db="EMBL/GenBank/DDBJ databases">
        <title>Comparative genomics of the entomopathogenic fungus Beauveria bassiana.</title>
        <authorList>
            <person name="Valero Jimenez C.A."/>
            <person name="Zwaan B.J."/>
            <person name="Van Kan J.A."/>
            <person name="Takken W."/>
            <person name="Debets A.J."/>
            <person name="Schoustra S.E."/>
            <person name="Koenraadt C.J."/>
        </authorList>
    </citation>
    <scope>NUCLEOTIDE SEQUENCE [LARGE SCALE GENOMIC DNA]</scope>
    <source>
        <strain evidence="5 6">ARSEF 8028</strain>
    </source>
</reference>
<dbReference type="Gene3D" id="4.10.240.10">
    <property type="entry name" value="Zn(2)-C6 fungal-type DNA-binding domain"/>
    <property type="match status" value="1"/>
</dbReference>
<dbReference type="EMBL" id="JRHA01000001">
    <property type="protein sequence ID" value="PQK09542.1"/>
    <property type="molecule type" value="Genomic_DNA"/>
</dbReference>
<dbReference type="SMART" id="SM00066">
    <property type="entry name" value="GAL4"/>
    <property type="match status" value="1"/>
</dbReference>
<evidence type="ECO:0000313" key="6">
    <source>
        <dbReference type="Proteomes" id="UP000237441"/>
    </source>
</evidence>
<comment type="subcellular location">
    <subcellularLocation>
        <location evidence="1">Nucleus</location>
    </subcellularLocation>
</comment>
<dbReference type="PROSITE" id="PS50048">
    <property type="entry name" value="ZN2_CY6_FUNGAL_2"/>
    <property type="match status" value="1"/>
</dbReference>
<dbReference type="OrthoDB" id="4356994at2759"/>
<organism evidence="5 6">
    <name type="scientific">Beauveria bassiana</name>
    <name type="common">White muscardine disease fungus</name>
    <name type="synonym">Tritirachium shiotae</name>
    <dbReference type="NCBI Taxonomy" id="176275"/>
    <lineage>
        <taxon>Eukaryota</taxon>
        <taxon>Fungi</taxon>
        <taxon>Dikarya</taxon>
        <taxon>Ascomycota</taxon>
        <taxon>Pezizomycotina</taxon>
        <taxon>Sordariomycetes</taxon>
        <taxon>Hypocreomycetidae</taxon>
        <taxon>Hypocreales</taxon>
        <taxon>Cordycipitaceae</taxon>
        <taxon>Beauveria</taxon>
    </lineage>
</organism>
<evidence type="ECO:0000259" key="4">
    <source>
        <dbReference type="PROSITE" id="PS50048"/>
    </source>
</evidence>